<proteinExistence type="predicted"/>
<dbReference type="EMBL" id="JBJYXY010000001">
    <property type="protein sequence ID" value="MFN2975252.1"/>
    <property type="molecule type" value="Genomic_DNA"/>
</dbReference>
<feature type="domain" description="Rhamnogalacturonase A/B/Epimerase-like pectate lyase" evidence="1">
    <location>
        <begin position="18"/>
        <end position="222"/>
    </location>
</feature>
<evidence type="ECO:0000313" key="3">
    <source>
        <dbReference type="Proteomes" id="UP001634747"/>
    </source>
</evidence>
<keyword evidence="2" id="KW-0378">Hydrolase</keyword>
<dbReference type="GO" id="GO:0016787">
    <property type="term" value="F:hydrolase activity"/>
    <property type="evidence" value="ECO:0007669"/>
    <property type="project" value="UniProtKB-KW"/>
</dbReference>
<protein>
    <submittedName>
        <fullName evidence="2">Glycosyl hydrolase family 28-related protein</fullName>
    </submittedName>
</protein>
<dbReference type="SUPFAM" id="SSF51126">
    <property type="entry name" value="Pectin lyase-like"/>
    <property type="match status" value="1"/>
</dbReference>
<comment type="caution">
    <text evidence="2">The sequence shown here is derived from an EMBL/GenBank/DDBJ whole genome shotgun (WGS) entry which is preliminary data.</text>
</comment>
<dbReference type="Pfam" id="PF12708">
    <property type="entry name" value="Pect-lyase_RHGA_epim"/>
    <property type="match status" value="1"/>
</dbReference>
<dbReference type="InterPro" id="IPR024535">
    <property type="entry name" value="RHGA/B-epi-like_pectate_lyase"/>
</dbReference>
<dbReference type="Gene3D" id="2.160.20.10">
    <property type="entry name" value="Single-stranded right-handed beta-helix, Pectin lyase-like"/>
    <property type="match status" value="1"/>
</dbReference>
<keyword evidence="3" id="KW-1185">Reference proteome</keyword>
<reference evidence="2 3" key="1">
    <citation type="submission" date="2024-12" db="EMBL/GenBank/DDBJ databases">
        <authorList>
            <person name="Lee Y."/>
        </authorList>
    </citation>
    <scope>NUCLEOTIDE SEQUENCE [LARGE SCALE GENOMIC DNA]</scope>
    <source>
        <strain evidence="2 3">03SUJ4</strain>
    </source>
</reference>
<dbReference type="RefSeq" id="WP_344687664.1">
    <property type="nucleotide sequence ID" value="NZ_BAABBH010000001.1"/>
</dbReference>
<dbReference type="Proteomes" id="UP001634747">
    <property type="component" value="Unassembled WGS sequence"/>
</dbReference>
<organism evidence="2 3">
    <name type="scientific">Terriglobus aquaticus</name>
    <dbReference type="NCBI Taxonomy" id="940139"/>
    <lineage>
        <taxon>Bacteria</taxon>
        <taxon>Pseudomonadati</taxon>
        <taxon>Acidobacteriota</taxon>
        <taxon>Terriglobia</taxon>
        <taxon>Terriglobales</taxon>
        <taxon>Acidobacteriaceae</taxon>
        <taxon>Terriglobus</taxon>
    </lineage>
</organism>
<name>A0ABW9KHI1_9BACT</name>
<dbReference type="InterPro" id="IPR011050">
    <property type="entry name" value="Pectin_lyase_fold/virulence"/>
</dbReference>
<dbReference type="InterPro" id="IPR012334">
    <property type="entry name" value="Pectin_lyas_fold"/>
</dbReference>
<sequence>MLRSQAALGSADQSLGIVNVRSARFGARADGKADDTAALNTALAEARRLRALVFVPAGDYRLTATLDVTGLEIVGAGRENTVLHLDGAVQQNAVVSRGNTMLRDIGIHGGWDGRTRGLKGSGFAMLSDPNAKPPYFGYDTRLDNVSIQYTKEDCIFIEQGGYESLHNVKCNASGQNSLVMESDKNPGMATTTVNVDGMSTFSDTYGYAVFIHDGQTISFSGRTTMENTDGIRLTGGDGRTLKLSGIHQENTRTGKFLTAADSGGIGLTLTDNFMAGTPVFPEPSGELTHWGNVTTDANALGGTYSTGMPTAVRTMNAPDGEPVEIVPGGWRVGPAGPTVIGLLDHPAGAAWSARLTGHWMAGDGTPKVAHEFLVSNLHPVVQVGATSFRLSLNASGRLQVNVTPPPGDTGPFEFLGTVELIVDRHHGANQDVAIETPSAARLGTVRVNSLAGKGTSEVCVSEDGTLYRCKK</sequence>
<evidence type="ECO:0000313" key="2">
    <source>
        <dbReference type="EMBL" id="MFN2975252.1"/>
    </source>
</evidence>
<gene>
    <name evidence="2" type="ORF">ACK2TP_05705</name>
</gene>
<evidence type="ECO:0000259" key="1">
    <source>
        <dbReference type="Pfam" id="PF12708"/>
    </source>
</evidence>
<accession>A0ABW9KHI1</accession>